<reference evidence="2 3" key="1">
    <citation type="journal article" date="2018" name="Nat. Ecol. Evol.">
        <title>Pezizomycetes genomes reveal the molecular basis of ectomycorrhizal truffle lifestyle.</title>
        <authorList>
            <person name="Murat C."/>
            <person name="Payen T."/>
            <person name="Noel B."/>
            <person name="Kuo A."/>
            <person name="Morin E."/>
            <person name="Chen J."/>
            <person name="Kohler A."/>
            <person name="Krizsan K."/>
            <person name="Balestrini R."/>
            <person name="Da Silva C."/>
            <person name="Montanini B."/>
            <person name="Hainaut M."/>
            <person name="Levati E."/>
            <person name="Barry K.W."/>
            <person name="Belfiori B."/>
            <person name="Cichocki N."/>
            <person name="Clum A."/>
            <person name="Dockter R.B."/>
            <person name="Fauchery L."/>
            <person name="Guy J."/>
            <person name="Iotti M."/>
            <person name="Le Tacon F."/>
            <person name="Lindquist E.A."/>
            <person name="Lipzen A."/>
            <person name="Malagnac F."/>
            <person name="Mello A."/>
            <person name="Molinier V."/>
            <person name="Miyauchi S."/>
            <person name="Poulain J."/>
            <person name="Riccioni C."/>
            <person name="Rubini A."/>
            <person name="Sitrit Y."/>
            <person name="Splivallo R."/>
            <person name="Traeger S."/>
            <person name="Wang M."/>
            <person name="Zifcakova L."/>
            <person name="Wipf D."/>
            <person name="Zambonelli A."/>
            <person name="Paolocci F."/>
            <person name="Nowrousian M."/>
            <person name="Ottonello S."/>
            <person name="Baldrian P."/>
            <person name="Spatafora J.W."/>
            <person name="Henrissat B."/>
            <person name="Nagy L.G."/>
            <person name="Aury J.M."/>
            <person name="Wincker P."/>
            <person name="Grigoriev I.V."/>
            <person name="Bonfante P."/>
            <person name="Martin F.M."/>
        </authorList>
    </citation>
    <scope>NUCLEOTIDE SEQUENCE [LARGE SCALE GENOMIC DNA]</scope>
    <source>
        <strain evidence="2 3">120613-1</strain>
    </source>
</reference>
<accession>A0A3N4IRG9</accession>
<evidence type="ECO:0000313" key="3">
    <source>
        <dbReference type="Proteomes" id="UP000276215"/>
    </source>
</evidence>
<feature type="compositionally biased region" description="Basic and acidic residues" evidence="1">
    <location>
        <begin position="71"/>
        <end position="86"/>
    </location>
</feature>
<feature type="compositionally biased region" description="Basic residues" evidence="1">
    <location>
        <begin position="106"/>
        <end position="123"/>
    </location>
</feature>
<sequence>MLILKKKTKHKTDTKIYTYQFSPSIVPLQIVITLSPVTPVEHQQSHTWSTERTRSGPGLKHKRWRRFTSPKGDKRKEGNRWSKEEQALPGVGKRHSHSWKSDGRRKEKQIRRRESHLRKKQKKIEKGEQKYICVVVDASSVVRLFVSLYKN</sequence>
<proteinExistence type="predicted"/>
<organism evidence="2 3">
    <name type="scientific">Choiromyces venosus 120613-1</name>
    <dbReference type="NCBI Taxonomy" id="1336337"/>
    <lineage>
        <taxon>Eukaryota</taxon>
        <taxon>Fungi</taxon>
        <taxon>Dikarya</taxon>
        <taxon>Ascomycota</taxon>
        <taxon>Pezizomycotina</taxon>
        <taxon>Pezizomycetes</taxon>
        <taxon>Pezizales</taxon>
        <taxon>Tuberaceae</taxon>
        <taxon>Choiromyces</taxon>
    </lineage>
</organism>
<gene>
    <name evidence="2" type="ORF">L873DRAFT_1062117</name>
</gene>
<dbReference type="Proteomes" id="UP000276215">
    <property type="component" value="Unassembled WGS sequence"/>
</dbReference>
<dbReference type="AlphaFoldDB" id="A0A3N4IRG9"/>
<dbReference type="EMBL" id="ML120839">
    <property type="protein sequence ID" value="RPA88539.1"/>
    <property type="molecule type" value="Genomic_DNA"/>
</dbReference>
<keyword evidence="3" id="KW-1185">Reference proteome</keyword>
<evidence type="ECO:0000256" key="1">
    <source>
        <dbReference type="SAM" id="MobiDB-lite"/>
    </source>
</evidence>
<protein>
    <submittedName>
        <fullName evidence="2">Uncharacterized protein</fullName>
    </submittedName>
</protein>
<feature type="compositionally biased region" description="Basic residues" evidence="1">
    <location>
        <begin position="59"/>
        <end position="68"/>
    </location>
</feature>
<evidence type="ECO:0000313" key="2">
    <source>
        <dbReference type="EMBL" id="RPA88539.1"/>
    </source>
</evidence>
<feature type="region of interest" description="Disordered" evidence="1">
    <location>
        <begin position="43"/>
        <end position="123"/>
    </location>
</feature>
<name>A0A3N4IRG9_9PEZI</name>